<dbReference type="Proteomes" id="UP000087766">
    <property type="component" value="Chromosome 1"/>
</dbReference>
<evidence type="ECO:0000256" key="2">
    <source>
        <dbReference type="ARBA" id="ARBA00022614"/>
    </source>
</evidence>
<feature type="region of interest" description="Disordered" evidence="8">
    <location>
        <begin position="485"/>
        <end position="509"/>
    </location>
</feature>
<dbReference type="GeneID" id="106756831"/>
<dbReference type="OrthoDB" id="2143199at2759"/>
<name>A0A3Q0ETE8_VIGRR</name>
<dbReference type="Gene3D" id="3.80.10.10">
    <property type="entry name" value="Ribonuclease Inhibitor"/>
    <property type="match status" value="1"/>
</dbReference>
<dbReference type="InterPro" id="IPR024788">
    <property type="entry name" value="Malectin-like_Carb-bd_dom"/>
</dbReference>
<reference evidence="12" key="2">
    <citation type="submission" date="2025-08" db="UniProtKB">
        <authorList>
            <consortium name="RefSeq"/>
        </authorList>
    </citation>
    <scope>IDENTIFICATION</scope>
    <source>
        <tissue evidence="12">Leaf</tissue>
    </source>
</reference>
<dbReference type="KEGG" id="vra:106756831"/>
<dbReference type="AlphaFoldDB" id="A0A3Q0ETE8"/>
<dbReference type="InterPro" id="IPR032675">
    <property type="entry name" value="LRR_dom_sf"/>
</dbReference>
<feature type="chain" id="PRO_5018090435" evidence="9">
    <location>
        <begin position="26"/>
        <end position="546"/>
    </location>
</feature>
<dbReference type="RefSeq" id="XP_022635000.1">
    <property type="nucleotide sequence ID" value="XM_022779279.1"/>
</dbReference>
<dbReference type="Pfam" id="PF12819">
    <property type="entry name" value="Malectin_like"/>
    <property type="match status" value="1"/>
</dbReference>
<dbReference type="Pfam" id="PF00560">
    <property type="entry name" value="LRR_1"/>
    <property type="match status" value="2"/>
</dbReference>
<dbReference type="InterPro" id="IPR001611">
    <property type="entry name" value="Leu-rich_rpt"/>
</dbReference>
<dbReference type="PANTHER" id="PTHR45631">
    <property type="entry name" value="OS07G0107800 PROTEIN-RELATED"/>
    <property type="match status" value="1"/>
</dbReference>
<evidence type="ECO:0000313" key="12">
    <source>
        <dbReference type="RefSeq" id="XP_022635000.1"/>
    </source>
</evidence>
<evidence type="ECO:0000256" key="9">
    <source>
        <dbReference type="SAM" id="SignalP"/>
    </source>
</evidence>
<dbReference type="FunFam" id="3.80.10.10:FF:000129">
    <property type="entry name" value="Leucine-rich repeat receptor-like kinase"/>
    <property type="match status" value="1"/>
</dbReference>
<evidence type="ECO:0000256" key="5">
    <source>
        <dbReference type="ARBA" id="ARBA00022737"/>
    </source>
</evidence>
<feature type="compositionally biased region" description="Pro residues" evidence="8">
    <location>
        <begin position="493"/>
        <end position="503"/>
    </location>
</feature>
<sequence>MKIPPKGFVLGVALWVLLFSKPCLTVFVSIDCGSSQSSTDENNIRWIGDDDYIQHGESHQVYLGSNPLSTLRVFPDRKKNCYSIRVGKGEKILTRASFYYGNYDDKFSPPVFDLQFDGNYWATVNSSSYYYVDYEAIYVAKGNFTSICVAQTKPNQFPFISSLEVRSLDPTMYSHVDPNHALILQWRYAFGGNQTIRYPDDAFDRIWAPSYGIGLSEVKSEASGIGSSTAEDHPPQAALENAVISSSTTQYIQFINRLSTEELPIYITAYFSEVNESAVGKRSIQMYIDNKPFLSPIVPPFGSVKEVFITNMTASAKTSFTLQASDISTLPPLLNALEVYTLSDTLTAGTDSRDVEGLLQLQLAFEVLVEWSGDPCLPYPYNWDWIQCNTDVKPRVIALYLTGYNLRGTLPDFSSMNALEIINLQNNTIEGPIPDFLGLLPNLKTLNLSNNRFNGSIPTSLKNKSIELVTTNNCLSGMKCQPLSDTPSKVLPSSPPPPPPPPGLQFVSGDEPLGSGAEKIIHNLNMALIVAMQTLLLLFNSAAVHF</sequence>
<feature type="domain" description="Malectin-like" evidence="10">
    <location>
        <begin position="30"/>
        <end position="341"/>
    </location>
</feature>
<dbReference type="GO" id="GO:0016020">
    <property type="term" value="C:membrane"/>
    <property type="evidence" value="ECO:0007669"/>
    <property type="project" value="UniProtKB-SubCell"/>
</dbReference>
<accession>A0A3Q0ETE8</accession>
<keyword evidence="7" id="KW-0472">Membrane</keyword>
<evidence type="ECO:0000256" key="6">
    <source>
        <dbReference type="ARBA" id="ARBA00022989"/>
    </source>
</evidence>
<evidence type="ECO:0000256" key="3">
    <source>
        <dbReference type="ARBA" id="ARBA00022692"/>
    </source>
</evidence>
<proteinExistence type="predicted"/>
<evidence type="ECO:0000256" key="7">
    <source>
        <dbReference type="ARBA" id="ARBA00023136"/>
    </source>
</evidence>
<keyword evidence="6" id="KW-1133">Transmembrane helix</keyword>
<keyword evidence="11" id="KW-1185">Reference proteome</keyword>
<evidence type="ECO:0000259" key="10">
    <source>
        <dbReference type="Pfam" id="PF12819"/>
    </source>
</evidence>
<dbReference type="PROSITE" id="PS51450">
    <property type="entry name" value="LRR"/>
    <property type="match status" value="1"/>
</dbReference>
<keyword evidence="5" id="KW-0677">Repeat</keyword>
<protein>
    <submittedName>
        <fullName evidence="12">Uncharacterized protein At1g24485-like</fullName>
    </submittedName>
</protein>
<comment type="subcellular location">
    <subcellularLocation>
        <location evidence="1">Membrane</location>
        <topology evidence="1">Single-pass membrane protein</topology>
    </subcellularLocation>
</comment>
<evidence type="ECO:0000256" key="4">
    <source>
        <dbReference type="ARBA" id="ARBA00022729"/>
    </source>
</evidence>
<dbReference type="SUPFAM" id="SSF52058">
    <property type="entry name" value="L domain-like"/>
    <property type="match status" value="1"/>
</dbReference>
<keyword evidence="3" id="KW-0812">Transmembrane</keyword>
<evidence type="ECO:0000313" key="11">
    <source>
        <dbReference type="Proteomes" id="UP000087766"/>
    </source>
</evidence>
<reference evidence="11" key="1">
    <citation type="journal article" date="2014" name="Nat. Commun.">
        <title>Genome sequence of mungbean and insights into evolution within Vigna species.</title>
        <authorList>
            <person name="Kang Y.J."/>
            <person name="Kim S.K."/>
            <person name="Kim M.Y."/>
            <person name="Lestari P."/>
            <person name="Kim K.H."/>
            <person name="Ha B.K."/>
            <person name="Jun T.H."/>
            <person name="Hwang W.J."/>
            <person name="Lee T."/>
            <person name="Lee J."/>
            <person name="Shim S."/>
            <person name="Yoon M.Y."/>
            <person name="Jang Y.E."/>
            <person name="Han K.S."/>
            <person name="Taeprayoon P."/>
            <person name="Yoon N."/>
            <person name="Somta P."/>
            <person name="Tanya P."/>
            <person name="Kim K.S."/>
            <person name="Gwag J.G."/>
            <person name="Moon J.K."/>
            <person name="Lee Y.H."/>
            <person name="Park B.S."/>
            <person name="Bombarely A."/>
            <person name="Doyle J.J."/>
            <person name="Jackson S.A."/>
            <person name="Schafleitner R."/>
            <person name="Srinives P."/>
            <person name="Varshney R.K."/>
            <person name="Lee S.H."/>
        </authorList>
    </citation>
    <scope>NUCLEOTIDE SEQUENCE [LARGE SCALE GENOMIC DNA]</scope>
    <source>
        <strain evidence="11">cv. VC1973A</strain>
    </source>
</reference>
<feature type="signal peptide" evidence="9">
    <location>
        <begin position="1"/>
        <end position="25"/>
    </location>
</feature>
<organism evidence="11 12">
    <name type="scientific">Vigna radiata var. radiata</name>
    <name type="common">Mung bean</name>
    <name type="synonym">Phaseolus aureus</name>
    <dbReference type="NCBI Taxonomy" id="3916"/>
    <lineage>
        <taxon>Eukaryota</taxon>
        <taxon>Viridiplantae</taxon>
        <taxon>Streptophyta</taxon>
        <taxon>Embryophyta</taxon>
        <taxon>Tracheophyta</taxon>
        <taxon>Spermatophyta</taxon>
        <taxon>Magnoliopsida</taxon>
        <taxon>eudicotyledons</taxon>
        <taxon>Gunneridae</taxon>
        <taxon>Pentapetalae</taxon>
        <taxon>rosids</taxon>
        <taxon>fabids</taxon>
        <taxon>Fabales</taxon>
        <taxon>Fabaceae</taxon>
        <taxon>Papilionoideae</taxon>
        <taxon>50 kb inversion clade</taxon>
        <taxon>NPAAA clade</taxon>
        <taxon>indigoferoid/millettioid clade</taxon>
        <taxon>Phaseoleae</taxon>
        <taxon>Vigna</taxon>
    </lineage>
</organism>
<evidence type="ECO:0000256" key="8">
    <source>
        <dbReference type="SAM" id="MobiDB-lite"/>
    </source>
</evidence>
<evidence type="ECO:0000256" key="1">
    <source>
        <dbReference type="ARBA" id="ARBA00004167"/>
    </source>
</evidence>
<keyword evidence="2" id="KW-0433">Leucine-rich repeat</keyword>
<gene>
    <name evidence="12" type="primary">LOC106756831</name>
</gene>
<dbReference type="PANTHER" id="PTHR45631:SF44">
    <property type="entry name" value="CARBOHYDRATE-BINDING PROTEIN OF THE ER PROTEIN"/>
    <property type="match status" value="1"/>
</dbReference>
<keyword evidence="4 9" id="KW-0732">Signal</keyword>
<dbReference type="STRING" id="3916.A0A3Q0ETE8"/>